<comment type="pathway">
    <text evidence="2">Phospholipid metabolism; phosphatidylglycerol biosynthesis; phosphatidylglycerol from CDP-diacylglycerol: step 1/2.</text>
</comment>
<reference evidence="17 18" key="1">
    <citation type="submission" date="2024-02" db="EMBL/GenBank/DDBJ databases">
        <title>Microbulbifer aestuariivivens NBRC 112533.</title>
        <authorList>
            <person name="Ichikawa N."/>
            <person name="Katano-Makiyama Y."/>
            <person name="Hidaka K."/>
        </authorList>
    </citation>
    <scope>NUCLEOTIDE SEQUENCE [LARGE SCALE GENOMIC DNA]</scope>
    <source>
        <strain evidence="17 18">NBRC 112533</strain>
    </source>
</reference>
<evidence type="ECO:0000256" key="4">
    <source>
        <dbReference type="ARBA" id="ARBA00013170"/>
    </source>
</evidence>
<evidence type="ECO:0000256" key="8">
    <source>
        <dbReference type="ARBA" id="ARBA00022692"/>
    </source>
</evidence>
<feature type="transmembrane region" description="Helical" evidence="16">
    <location>
        <begin position="130"/>
        <end position="152"/>
    </location>
</feature>
<evidence type="ECO:0000256" key="13">
    <source>
        <dbReference type="ARBA" id="ARBA00023264"/>
    </source>
</evidence>
<comment type="catalytic activity">
    <reaction evidence="14">
        <text>a CDP-1,2-diacyl-sn-glycerol + sn-glycerol 3-phosphate = a 1,2-diacyl-sn-glycero-3-phospho-(1'-sn-glycero-3'-phosphate) + CMP + H(+)</text>
        <dbReference type="Rhea" id="RHEA:12593"/>
        <dbReference type="ChEBI" id="CHEBI:15378"/>
        <dbReference type="ChEBI" id="CHEBI:57597"/>
        <dbReference type="ChEBI" id="CHEBI:58332"/>
        <dbReference type="ChEBI" id="CHEBI:60110"/>
        <dbReference type="ChEBI" id="CHEBI:60377"/>
        <dbReference type="EC" id="2.7.8.5"/>
    </reaction>
</comment>
<dbReference type="InterPro" id="IPR048254">
    <property type="entry name" value="CDP_ALCOHOL_P_TRANSF_CS"/>
</dbReference>
<name>A0ABP9WNC1_9GAMM</name>
<dbReference type="InterPro" id="IPR000462">
    <property type="entry name" value="CDP-OH_P_trans"/>
</dbReference>
<keyword evidence="11 16" id="KW-0472">Membrane</keyword>
<accession>A0ABP9WNC1</accession>
<dbReference type="RefSeq" id="WP_345549700.1">
    <property type="nucleotide sequence ID" value="NZ_BAABRT010000007.1"/>
</dbReference>
<feature type="transmembrane region" description="Helical" evidence="16">
    <location>
        <begin position="12"/>
        <end position="31"/>
    </location>
</feature>
<evidence type="ECO:0000256" key="3">
    <source>
        <dbReference type="ARBA" id="ARBA00010441"/>
    </source>
</evidence>
<dbReference type="Pfam" id="PF01066">
    <property type="entry name" value="CDP-OH_P_transf"/>
    <property type="match status" value="1"/>
</dbReference>
<evidence type="ECO:0000256" key="14">
    <source>
        <dbReference type="ARBA" id="ARBA00048586"/>
    </source>
</evidence>
<comment type="similarity">
    <text evidence="3 15">Belongs to the CDP-alcohol phosphatidyltransferase class-I family.</text>
</comment>
<keyword evidence="7 15" id="KW-0808">Transferase</keyword>
<feature type="transmembrane region" description="Helical" evidence="16">
    <location>
        <begin position="97"/>
        <end position="118"/>
    </location>
</feature>
<dbReference type="InterPro" id="IPR043130">
    <property type="entry name" value="CDP-OH_PTrfase_TM_dom"/>
</dbReference>
<keyword evidence="18" id="KW-1185">Reference proteome</keyword>
<dbReference type="EMBL" id="BAABRT010000007">
    <property type="protein sequence ID" value="GAA5524610.1"/>
    <property type="molecule type" value="Genomic_DNA"/>
</dbReference>
<comment type="caution">
    <text evidence="17">The sequence shown here is derived from an EMBL/GenBank/DDBJ whole genome shotgun (WGS) entry which is preliminary data.</text>
</comment>
<dbReference type="PANTHER" id="PTHR14269">
    <property type="entry name" value="CDP-DIACYLGLYCEROL--GLYCEROL-3-PHOSPHATE 3-PHOSPHATIDYLTRANSFERASE-RELATED"/>
    <property type="match status" value="1"/>
</dbReference>
<dbReference type="Gene3D" id="1.20.120.1760">
    <property type="match status" value="1"/>
</dbReference>
<evidence type="ECO:0000256" key="15">
    <source>
        <dbReference type="RuleBase" id="RU003750"/>
    </source>
</evidence>
<evidence type="ECO:0000256" key="10">
    <source>
        <dbReference type="ARBA" id="ARBA00023098"/>
    </source>
</evidence>
<evidence type="ECO:0000313" key="17">
    <source>
        <dbReference type="EMBL" id="GAA5524610.1"/>
    </source>
</evidence>
<proteinExistence type="inferred from homology"/>
<evidence type="ECO:0000256" key="16">
    <source>
        <dbReference type="SAM" id="Phobius"/>
    </source>
</evidence>
<organism evidence="17 18">
    <name type="scientific">Microbulbifer aestuariivivens</name>
    <dbReference type="NCBI Taxonomy" id="1908308"/>
    <lineage>
        <taxon>Bacteria</taxon>
        <taxon>Pseudomonadati</taxon>
        <taxon>Pseudomonadota</taxon>
        <taxon>Gammaproteobacteria</taxon>
        <taxon>Cellvibrionales</taxon>
        <taxon>Microbulbiferaceae</taxon>
        <taxon>Microbulbifer</taxon>
    </lineage>
</organism>
<evidence type="ECO:0000256" key="6">
    <source>
        <dbReference type="ARBA" id="ARBA00022516"/>
    </source>
</evidence>
<keyword evidence="9 16" id="KW-1133">Transmembrane helix</keyword>
<evidence type="ECO:0000256" key="5">
    <source>
        <dbReference type="ARBA" id="ARBA00014944"/>
    </source>
</evidence>
<dbReference type="PIRSF" id="PIRSF000847">
    <property type="entry name" value="Phos_ph_gly_syn"/>
    <property type="match status" value="1"/>
</dbReference>
<keyword evidence="8 16" id="KW-0812">Transmembrane</keyword>
<evidence type="ECO:0000256" key="12">
    <source>
        <dbReference type="ARBA" id="ARBA00023209"/>
    </source>
</evidence>
<evidence type="ECO:0000256" key="11">
    <source>
        <dbReference type="ARBA" id="ARBA00023136"/>
    </source>
</evidence>
<keyword evidence="10" id="KW-0443">Lipid metabolism</keyword>
<dbReference type="InterPro" id="IPR004570">
    <property type="entry name" value="Phosphatidylglycerol_P_synth"/>
</dbReference>
<evidence type="ECO:0000313" key="18">
    <source>
        <dbReference type="Proteomes" id="UP001408594"/>
    </source>
</evidence>
<protein>
    <recommendedName>
        <fullName evidence="5">CDP-diacylglycerol--glycerol-3-phosphate 3-phosphatidyltransferase</fullName>
        <ecNumber evidence="4">2.7.8.5</ecNumber>
    </recommendedName>
</protein>
<dbReference type="PANTHER" id="PTHR14269:SF11">
    <property type="entry name" value="CDP-DIACYLGLYCEROL--GLYCEROL-3-PHOSPHATE 3-PHOSPHATIDYLTRANSFERASE"/>
    <property type="match status" value="1"/>
</dbReference>
<dbReference type="InterPro" id="IPR050324">
    <property type="entry name" value="CDP-alcohol_PTase-I"/>
</dbReference>
<comment type="subcellular location">
    <subcellularLocation>
        <location evidence="1">Membrane</location>
        <topology evidence="1">Multi-pass membrane protein</topology>
    </subcellularLocation>
</comment>
<evidence type="ECO:0000256" key="2">
    <source>
        <dbReference type="ARBA" id="ARBA00005042"/>
    </source>
</evidence>
<dbReference type="Proteomes" id="UP001408594">
    <property type="component" value="Unassembled WGS sequence"/>
</dbReference>
<evidence type="ECO:0000256" key="9">
    <source>
        <dbReference type="ARBA" id="ARBA00022989"/>
    </source>
</evidence>
<dbReference type="PROSITE" id="PS00379">
    <property type="entry name" value="CDP_ALCOHOL_P_TRANSF"/>
    <property type="match status" value="1"/>
</dbReference>
<keyword evidence="6" id="KW-0444">Lipid biosynthesis</keyword>
<evidence type="ECO:0000256" key="1">
    <source>
        <dbReference type="ARBA" id="ARBA00004141"/>
    </source>
</evidence>
<gene>
    <name evidence="17" type="primary">pgsA_2</name>
    <name evidence="17" type="ORF">Maes01_01167</name>
</gene>
<dbReference type="EC" id="2.7.8.5" evidence="4"/>
<evidence type="ECO:0000256" key="7">
    <source>
        <dbReference type="ARBA" id="ARBA00022679"/>
    </source>
</evidence>
<keyword evidence="13" id="KW-1208">Phospholipid metabolism</keyword>
<feature type="transmembrane region" description="Helical" evidence="16">
    <location>
        <begin position="164"/>
        <end position="185"/>
    </location>
</feature>
<keyword evidence="12" id="KW-0594">Phospholipid biosynthesis</keyword>
<sequence>MTEKPAQTLWRYLPNALSTLRILLIPLIIWLSLTQQAAAALLAFAIGALTDFLDGQLARRFHWHSHVGALLDPVADKLFVLCLMPLVWHLSSVLTLFVWLVLIRYLLQLSVFPVLMGWLKRPFKVAPKLIPKLATAVAFMVLGLGFCQQVAMDWTPDYAASGNFFGQSIMAVSALGCVLEAWVLVSFVPRYFQIIVGSHDTFE</sequence>